<dbReference type="OrthoDB" id="10538998at2759"/>
<name>A0A1D1W3V1_RAMVA</name>
<dbReference type="EMBL" id="BDGG01000017">
    <property type="protein sequence ID" value="GAV08175.1"/>
    <property type="molecule type" value="Genomic_DNA"/>
</dbReference>
<reference evidence="2 3" key="1">
    <citation type="journal article" date="2016" name="Nat. Commun.">
        <title>Extremotolerant tardigrade genome and improved radiotolerance of human cultured cells by tardigrade-unique protein.</title>
        <authorList>
            <person name="Hashimoto T."/>
            <person name="Horikawa D.D."/>
            <person name="Saito Y."/>
            <person name="Kuwahara H."/>
            <person name="Kozuka-Hata H."/>
            <person name="Shin-I T."/>
            <person name="Minakuchi Y."/>
            <person name="Ohishi K."/>
            <person name="Motoyama A."/>
            <person name="Aizu T."/>
            <person name="Enomoto A."/>
            <person name="Kondo K."/>
            <person name="Tanaka S."/>
            <person name="Hara Y."/>
            <person name="Koshikawa S."/>
            <person name="Sagara H."/>
            <person name="Miura T."/>
            <person name="Yokobori S."/>
            <person name="Miyagawa K."/>
            <person name="Suzuki Y."/>
            <person name="Kubo T."/>
            <person name="Oyama M."/>
            <person name="Kohara Y."/>
            <person name="Fujiyama A."/>
            <person name="Arakawa K."/>
            <person name="Katayama T."/>
            <person name="Toyoda A."/>
            <person name="Kunieda T."/>
        </authorList>
    </citation>
    <scope>NUCLEOTIDE SEQUENCE [LARGE SCALE GENOMIC DNA]</scope>
    <source>
        <strain evidence="2 3">YOKOZUNA-1</strain>
    </source>
</reference>
<sequence>MHSFTTFSLSALVISAVITDAAVGFALPFAYGGMDRDDNDTVGPYEMVPELPATSARYYMDSSNKRSAPNPAGLMGPSPRGPLDDCKSYFDCRQRFIKYLDSLAKIGRMGR</sequence>
<feature type="signal peptide" evidence="1">
    <location>
        <begin position="1"/>
        <end position="24"/>
    </location>
</feature>
<dbReference type="AlphaFoldDB" id="A0A1D1W3V1"/>
<comment type="caution">
    <text evidence="2">The sequence shown here is derived from an EMBL/GenBank/DDBJ whole genome shotgun (WGS) entry which is preliminary data.</text>
</comment>
<evidence type="ECO:0000313" key="3">
    <source>
        <dbReference type="Proteomes" id="UP000186922"/>
    </source>
</evidence>
<organism evidence="2 3">
    <name type="scientific">Ramazzottius varieornatus</name>
    <name type="common">Water bear</name>
    <name type="synonym">Tardigrade</name>
    <dbReference type="NCBI Taxonomy" id="947166"/>
    <lineage>
        <taxon>Eukaryota</taxon>
        <taxon>Metazoa</taxon>
        <taxon>Ecdysozoa</taxon>
        <taxon>Tardigrada</taxon>
        <taxon>Eutardigrada</taxon>
        <taxon>Parachela</taxon>
        <taxon>Hypsibioidea</taxon>
        <taxon>Ramazzottiidae</taxon>
        <taxon>Ramazzottius</taxon>
    </lineage>
</organism>
<feature type="chain" id="PRO_5008899163" evidence="1">
    <location>
        <begin position="25"/>
        <end position="111"/>
    </location>
</feature>
<proteinExistence type="predicted"/>
<accession>A0A1D1W3V1</accession>
<evidence type="ECO:0000256" key="1">
    <source>
        <dbReference type="SAM" id="SignalP"/>
    </source>
</evidence>
<keyword evidence="3" id="KW-1185">Reference proteome</keyword>
<gene>
    <name evidence="2" type="primary">RvY_17906-1</name>
    <name evidence="2" type="synonym">RvY_17906.1</name>
    <name evidence="2" type="ORF">RvY_17906</name>
</gene>
<dbReference type="Proteomes" id="UP000186922">
    <property type="component" value="Unassembled WGS sequence"/>
</dbReference>
<keyword evidence="1" id="KW-0732">Signal</keyword>
<evidence type="ECO:0000313" key="2">
    <source>
        <dbReference type="EMBL" id="GAV08175.1"/>
    </source>
</evidence>
<protein>
    <submittedName>
        <fullName evidence="2">Uncharacterized protein</fullName>
    </submittedName>
</protein>